<dbReference type="VEuPathDB" id="AmoebaDB:EHI5A_033920"/>
<dbReference type="InParanoid" id="C4LWC3"/>
<dbReference type="KEGG" id="ehi:EHI_155740"/>
<dbReference type="RefSeq" id="XP_655765.1">
    <property type="nucleotide sequence ID" value="XM_650673.1"/>
</dbReference>
<proteinExistence type="inferred from homology"/>
<dbReference type="PANTHER" id="PTHR13056">
    <property type="entry name" value="VACUOLAR FUSION PROTEIN CCZ1 HOMOLOG-RELATED"/>
    <property type="match status" value="1"/>
</dbReference>
<evidence type="ECO:0000313" key="4">
    <source>
        <dbReference type="Proteomes" id="UP000001926"/>
    </source>
</evidence>
<dbReference type="Proteomes" id="UP000001926">
    <property type="component" value="Partially assembled WGS sequence"/>
</dbReference>
<gene>
    <name evidence="3" type="ORF">EHI_155740</name>
</gene>
<dbReference type="VEuPathDB" id="AmoebaDB:EHI7A_017470"/>
<dbReference type="EMBL" id="DS571162">
    <property type="protein sequence ID" value="EAL50375.1"/>
    <property type="molecule type" value="Genomic_DNA"/>
</dbReference>
<dbReference type="AlphaFoldDB" id="C4LWC3"/>
<dbReference type="PANTHER" id="PTHR13056:SF0">
    <property type="entry name" value="VACUOLAR FUSION PROTEIN CCZ1 HOMOLOG-RELATED"/>
    <property type="match status" value="1"/>
</dbReference>
<reference evidence="3" key="1">
    <citation type="journal article" date="2005" name="Nature">
        <title>The genome of the protist parasite Entamoeba histolytica.</title>
        <authorList>
            <person name="Loftus B."/>
            <person name="Anderson I."/>
            <person name="Davies R."/>
            <person name="Alsmark U.C."/>
            <person name="Samuelson J."/>
            <person name="Amedeo P."/>
            <person name="Roncaglia P."/>
            <person name="Berriman M."/>
            <person name="Hirt R.P."/>
            <person name="Mann B.J."/>
            <person name="Nozaki T."/>
            <person name="Suh B."/>
            <person name="Pop M."/>
            <person name="Duchene M."/>
            <person name="Ackers J."/>
            <person name="Tannich E."/>
            <person name="Leippe M."/>
            <person name="Hofer M."/>
            <person name="Bruchhaus I."/>
            <person name="Willhoeft U."/>
            <person name="Bhattacharya A."/>
            <person name="Chillingworth T."/>
            <person name="Churcher C."/>
            <person name="Hance Z."/>
            <person name="Harris B."/>
            <person name="Harris D."/>
            <person name="Jagels K."/>
            <person name="Moule S."/>
            <person name="Mungall K."/>
            <person name="Ormond D."/>
            <person name="Squares R."/>
            <person name="Whitehead S."/>
            <person name="Quail M.A."/>
            <person name="Rabbinowitsch E."/>
            <person name="Norbertczak H."/>
            <person name="Price C."/>
            <person name="Wang Z."/>
            <person name="Guillen N."/>
            <person name="Gilchrist C."/>
            <person name="Stroup S.E."/>
            <person name="Bhattacharya S."/>
            <person name="Lohia A."/>
            <person name="Foster P.G."/>
            <person name="Sicheritz-Ponten T."/>
            <person name="Weber C."/>
            <person name="Singh U."/>
            <person name="Mukherjee C."/>
            <person name="El-Sayed N.M."/>
            <person name="Petri W.A.Jr."/>
            <person name="Clark C.G."/>
            <person name="Embley T.M."/>
            <person name="Barrell B."/>
            <person name="Fraser C.M."/>
            <person name="Hall N."/>
        </authorList>
    </citation>
    <scope>NUCLEOTIDE SEQUENCE [LARGE SCALE GENOMIC DNA]</scope>
    <source>
        <strain evidence="3">HM-1:IMSS</strain>
    </source>
</reference>
<feature type="domain" description="CCZ1/INTU/HSP4 first Longin" evidence="2">
    <location>
        <begin position="90"/>
        <end position="193"/>
    </location>
</feature>
<name>C4LWC3_ENTH1</name>
<keyword evidence="4" id="KW-1185">Reference proteome</keyword>
<protein>
    <recommendedName>
        <fullName evidence="2">CCZ1/INTU/HSP4 first Longin domain-containing protein</fullName>
    </recommendedName>
</protein>
<dbReference type="OMA" id="PEPSFWV"/>
<dbReference type="OrthoDB" id="240546at2759"/>
<evidence type="ECO:0000313" key="3">
    <source>
        <dbReference type="EMBL" id="EAL50375.1"/>
    </source>
</evidence>
<dbReference type="Pfam" id="PF19031">
    <property type="entry name" value="Intu_longin_1"/>
    <property type="match status" value="1"/>
</dbReference>
<dbReference type="GO" id="GO:0035658">
    <property type="term" value="C:Mon1-Ccz1 complex"/>
    <property type="evidence" value="ECO:0007669"/>
    <property type="project" value="InterPro"/>
</dbReference>
<dbReference type="VEuPathDB" id="AmoebaDB:EHI_155740"/>
<accession>C4LWC3</accession>
<evidence type="ECO:0000259" key="2">
    <source>
        <dbReference type="Pfam" id="PF19031"/>
    </source>
</evidence>
<evidence type="ECO:0000256" key="1">
    <source>
        <dbReference type="ARBA" id="ARBA00005352"/>
    </source>
</evidence>
<organism evidence="3 4">
    <name type="scientific">Entamoeba histolytica (strain ATCC 30459 / HM-1:IMSS / ABRM)</name>
    <dbReference type="NCBI Taxonomy" id="294381"/>
    <lineage>
        <taxon>Eukaryota</taxon>
        <taxon>Amoebozoa</taxon>
        <taxon>Evosea</taxon>
        <taxon>Archamoebae</taxon>
        <taxon>Mastigamoebida</taxon>
        <taxon>Entamoebidae</taxon>
        <taxon>Entamoeba</taxon>
    </lineage>
</organism>
<dbReference type="STRING" id="5759.C4LWC3"/>
<dbReference type="VEuPathDB" id="AmoebaDB:EHI8A_013810"/>
<dbReference type="GO" id="GO:0016192">
    <property type="term" value="P:vesicle-mediated transport"/>
    <property type="evidence" value="ECO:0000318"/>
    <property type="project" value="GO_Central"/>
</dbReference>
<dbReference type="InterPro" id="IPR013176">
    <property type="entry name" value="Ccz1"/>
</dbReference>
<dbReference type="InterPro" id="IPR043987">
    <property type="entry name" value="CCZ1/INTU/HSP4_longin_1"/>
</dbReference>
<sequence>MNKQMAIAFNKLVEKKKENVPTIVLNPKTLPTVLDLVDSVEYDCFISSILQSLITETTICLPRNKKVLFILMSVMDLLSSSKKDLSVKQLLIFNPNIKTKEGEDEKKLLYSFSNQTRYSDLANLGLFQTLIGFFSQFSKPITTVTMVKTKTFLYSPEPSFWISYTVSSDTPSLDQTGIDLLKFLCNSFVLLNGTFTQQFESSFDVFIFKLKKFFDPIMCTVSNDILASPGRLTGIQYASMSKNQITQLINLMNDVGTQFKCVKEYALFQNTQLVHTNFNYSMQNNIFNLFNVLRNGSMDFGSKFNGIRTANDERRIVFGIPEERSRSKSSLAATKDILNCSVFIDGQERKWVVFEHKLFFFHFFLDTENDQSVSTFLLFLNSGLTDLFEGLWSSTFSDGLPKVPKELVNKSIMFYYYNMSTSVKNGGLSIFDKPDIIKMLNHLEIIKEGAKEIYIKGDNGKWTAYICADNKLLEIIITLSPNSTIANVYRLFFYYYCFINDIFFNIRNDSISSILEEIKTFVGNNFKSLLY</sequence>
<dbReference type="GeneID" id="3410079"/>
<dbReference type="VEuPathDB" id="AmoebaDB:KM1_042830"/>
<dbReference type="HOGENOM" id="CLU_513342_0_0_1"/>
<comment type="similarity">
    <text evidence="1">Belongs to the CCZ1 family.</text>
</comment>
<reference evidence="3" key="2">
    <citation type="submission" date="2007-03" db="EMBL/GenBank/DDBJ databases">
        <authorList>
            <person name="Lorenzi H."/>
            <person name="Amedeo P."/>
            <person name="Inman J."/>
            <person name="Schobel S."/>
            <person name="Caler E."/>
        </authorList>
    </citation>
    <scope>GENOME REANNOTATION</scope>
    <source>
        <strain evidence="3">HM-1:IMSS</strain>
    </source>
</reference>